<dbReference type="Proteomes" id="UP000631114">
    <property type="component" value="Unassembled WGS sequence"/>
</dbReference>
<dbReference type="InterPro" id="IPR025836">
    <property type="entry name" value="Zn_knuckle_CX2CX4HX4C"/>
</dbReference>
<name>A0A835HKM7_9MAGN</name>
<dbReference type="PANTHER" id="PTHR15629:SF2">
    <property type="entry name" value="SH3 DOMAIN-CONTAINING YSC84-LIKE PROTEIN 1"/>
    <property type="match status" value="1"/>
</dbReference>
<dbReference type="GO" id="GO:0035091">
    <property type="term" value="F:phosphatidylinositol binding"/>
    <property type="evidence" value="ECO:0007669"/>
    <property type="project" value="TreeGrafter"/>
</dbReference>
<dbReference type="EMBL" id="JADFTS010000006">
    <property type="protein sequence ID" value="KAF9600079.1"/>
    <property type="molecule type" value="Genomic_DNA"/>
</dbReference>
<feature type="compositionally biased region" description="Basic and acidic residues" evidence="1">
    <location>
        <begin position="309"/>
        <end position="322"/>
    </location>
</feature>
<evidence type="ECO:0000313" key="5">
    <source>
        <dbReference type="Proteomes" id="UP000631114"/>
    </source>
</evidence>
<accession>A0A835HKM7</accession>
<evidence type="ECO:0008006" key="6">
    <source>
        <dbReference type="Google" id="ProtNLM"/>
    </source>
</evidence>
<proteinExistence type="predicted"/>
<comment type="caution">
    <text evidence="4">The sequence shown here is derived from an EMBL/GenBank/DDBJ whole genome shotgun (WGS) entry which is preliminary data.</text>
</comment>
<dbReference type="PANTHER" id="PTHR15629">
    <property type="entry name" value="SH3YL1 PROTEIN"/>
    <property type="match status" value="1"/>
</dbReference>
<dbReference type="Pfam" id="PF14392">
    <property type="entry name" value="zf-CCHC_4"/>
    <property type="match status" value="1"/>
</dbReference>
<sequence length="713" mass="79617">MVKEVDTSCPPEFNQPVARVRVEMDVKERLRKEQQIKLETGEVLMVRFKYEKLEIFCYFCGVIGHDHLNCRIRNQYRYDLIKCGGSLKDIKPNFTSQIKANKFYNGVAFTGTQTYTIGGTPSKLRWGGSTSAKADWYKDKNKVADVGSGDWVTASGTTASSTDKFQTVTKMVPSDPTKKQELGSQAQGLTGKEYGLVLAMDQDEEAKQSPTGIESEKKLGCDLEMGDHRDELGLVVAEDINEKELGLSQAYPICISNNTKVLIQEEGMIDRCYPSRPAATSRCEQIRYQINTPTTTGKVLVSNGVSSHTRSDSQRELQEKAEQQTQHKPTRGRGFKVMVSRGRKEKMSKAEPKSRLGSADREQEKLAQKEQKKRKLSLSEEVEEEMVMNGGEGWVRRSKRIGEQRSKKAKQMAEELRNKGQGHLLILRNAHIVQISSDSAASTTSEEYVVIDSTTEPSQTESGGTNESITSYESGVSEEIMDKHQAPMEVYFSDDEEDKMVYDTEQQGNREMMGYEADGDQHIYQPPPLAIDDTSVLRSLNHKEPEEQKAQDNTGQSSASLNKQWDEDYIMRGHKSGGFYSGVARRSDGSWSAPSAISSVGLGWGAQFNFELDVKPHYGILAVAGPVERVLEADLRAGDRGSGMCYTYSCSKGAFIGVSLESNIVASRMDANLCFYGDPYLTMTDILLRTVERPKATEPLYSALRDLYSKLQY</sequence>
<feature type="compositionally biased region" description="Basic and acidic residues" evidence="1">
    <location>
        <begin position="345"/>
        <end position="370"/>
    </location>
</feature>
<dbReference type="AlphaFoldDB" id="A0A835HKM7"/>
<dbReference type="OrthoDB" id="443981at2759"/>
<dbReference type="InterPro" id="IPR007461">
    <property type="entry name" value="Ysc84_actin-binding"/>
</dbReference>
<dbReference type="InterPro" id="IPR051702">
    <property type="entry name" value="SH3_domain_YSC84-like"/>
</dbReference>
<evidence type="ECO:0000259" key="2">
    <source>
        <dbReference type="Pfam" id="PF04366"/>
    </source>
</evidence>
<keyword evidence="5" id="KW-1185">Reference proteome</keyword>
<gene>
    <name evidence="4" type="ORF">IFM89_002552</name>
</gene>
<evidence type="ECO:0000313" key="4">
    <source>
        <dbReference type="EMBL" id="KAF9600079.1"/>
    </source>
</evidence>
<organism evidence="4 5">
    <name type="scientific">Coptis chinensis</name>
    <dbReference type="NCBI Taxonomy" id="261450"/>
    <lineage>
        <taxon>Eukaryota</taxon>
        <taxon>Viridiplantae</taxon>
        <taxon>Streptophyta</taxon>
        <taxon>Embryophyta</taxon>
        <taxon>Tracheophyta</taxon>
        <taxon>Spermatophyta</taxon>
        <taxon>Magnoliopsida</taxon>
        <taxon>Ranunculales</taxon>
        <taxon>Ranunculaceae</taxon>
        <taxon>Coptidoideae</taxon>
        <taxon>Coptis</taxon>
    </lineage>
</organism>
<feature type="domain" description="Zinc knuckle CX2CX4HX4C" evidence="3">
    <location>
        <begin position="24"/>
        <end position="71"/>
    </location>
</feature>
<feature type="domain" description="Ysc84 actin-binding" evidence="2">
    <location>
        <begin position="622"/>
        <end position="706"/>
    </location>
</feature>
<reference evidence="4 5" key="1">
    <citation type="submission" date="2020-10" db="EMBL/GenBank/DDBJ databases">
        <title>The Coptis chinensis genome and diversification of protoberbering-type alkaloids.</title>
        <authorList>
            <person name="Wang B."/>
            <person name="Shu S."/>
            <person name="Song C."/>
            <person name="Liu Y."/>
        </authorList>
    </citation>
    <scope>NUCLEOTIDE SEQUENCE [LARGE SCALE GENOMIC DNA]</scope>
    <source>
        <strain evidence="4">HL-2020</strain>
        <tissue evidence="4">Leaf</tissue>
    </source>
</reference>
<feature type="region of interest" description="Disordered" evidence="1">
    <location>
        <begin position="304"/>
        <end position="384"/>
    </location>
</feature>
<evidence type="ECO:0000259" key="3">
    <source>
        <dbReference type="Pfam" id="PF14392"/>
    </source>
</evidence>
<evidence type="ECO:0000256" key="1">
    <source>
        <dbReference type="SAM" id="MobiDB-lite"/>
    </source>
</evidence>
<dbReference type="Pfam" id="PF04366">
    <property type="entry name" value="Ysc84"/>
    <property type="match status" value="1"/>
</dbReference>
<protein>
    <recommendedName>
        <fullName evidence="6">Zinc knuckle CX2CX4HX4C domain-containing protein</fullName>
    </recommendedName>
</protein>